<dbReference type="RefSeq" id="WP_378280496.1">
    <property type="nucleotide sequence ID" value="NZ_JBHSON010000005.1"/>
</dbReference>
<gene>
    <name evidence="2" type="ORF">ACFPZN_04735</name>
</gene>
<reference evidence="3" key="1">
    <citation type="journal article" date="2019" name="Int. J. Syst. Evol. Microbiol.">
        <title>The Global Catalogue of Microorganisms (GCM) 10K type strain sequencing project: providing services to taxonomists for standard genome sequencing and annotation.</title>
        <authorList>
            <consortium name="The Broad Institute Genomics Platform"/>
            <consortium name="The Broad Institute Genome Sequencing Center for Infectious Disease"/>
            <person name="Wu L."/>
            <person name="Ma J."/>
        </authorList>
    </citation>
    <scope>NUCLEOTIDE SEQUENCE [LARGE SCALE GENOMIC DNA]</scope>
    <source>
        <strain evidence="3">KCTC 42087</strain>
    </source>
</reference>
<comment type="caution">
    <text evidence="2">The sequence shown here is derived from an EMBL/GenBank/DDBJ whole genome shotgun (WGS) entry which is preliminary data.</text>
</comment>
<dbReference type="EMBL" id="JBHSON010000005">
    <property type="protein sequence ID" value="MFC5744917.1"/>
    <property type="molecule type" value="Genomic_DNA"/>
</dbReference>
<dbReference type="InterPro" id="IPR025349">
    <property type="entry name" value="DUF4253"/>
</dbReference>
<dbReference type="Proteomes" id="UP001596074">
    <property type="component" value="Unassembled WGS sequence"/>
</dbReference>
<protein>
    <submittedName>
        <fullName evidence="2">DUF4253 domain-containing protein</fullName>
    </submittedName>
</protein>
<dbReference type="Pfam" id="PF14062">
    <property type="entry name" value="DUF4253"/>
    <property type="match status" value="1"/>
</dbReference>
<organism evidence="2 3">
    <name type="scientific">Actinomadura rugatobispora</name>
    <dbReference type="NCBI Taxonomy" id="1994"/>
    <lineage>
        <taxon>Bacteria</taxon>
        <taxon>Bacillati</taxon>
        <taxon>Actinomycetota</taxon>
        <taxon>Actinomycetes</taxon>
        <taxon>Streptosporangiales</taxon>
        <taxon>Thermomonosporaceae</taxon>
        <taxon>Actinomadura</taxon>
    </lineage>
</organism>
<name>A0ABW0ZQ56_9ACTN</name>
<feature type="domain" description="DUF4253" evidence="1">
    <location>
        <begin position="158"/>
        <end position="265"/>
    </location>
</feature>
<evidence type="ECO:0000313" key="2">
    <source>
        <dbReference type="EMBL" id="MFC5744917.1"/>
    </source>
</evidence>
<keyword evidence="3" id="KW-1185">Reference proteome</keyword>
<proteinExistence type="predicted"/>
<sequence length="265" mass="28718">MPTGSPFAELPGGLPPGAVLETDQDYFDDETWAGRDVLWVSDERLPDAAAHWLRLYERRAETGLYPLLLDTLGGDDARPWHSREFSPAPVGTIDVLSAAGVLRRFWDEVAAEPEEDEDADIPTGAWPGLAAPGEDGRDPDAVARGLATSLGESRSWLLGLVPAGRGADTLTLAGWDGPVNHTGYTQELSAVVRSWEERFGARVVAVGFDTLDLSVAAPPVTFEHALNVAAEHHAFCPDNVWQGSGSLEEYAKGLVGADRWTFWWD</sequence>
<accession>A0ABW0ZQ56</accession>
<evidence type="ECO:0000313" key="3">
    <source>
        <dbReference type="Proteomes" id="UP001596074"/>
    </source>
</evidence>
<evidence type="ECO:0000259" key="1">
    <source>
        <dbReference type="Pfam" id="PF14062"/>
    </source>
</evidence>